<dbReference type="GO" id="GO:0007059">
    <property type="term" value="P:chromosome segregation"/>
    <property type="evidence" value="ECO:0007669"/>
    <property type="project" value="UniProtKB-UniRule"/>
</dbReference>
<evidence type="ECO:0000259" key="12">
    <source>
        <dbReference type="PROSITE" id="PS51898"/>
    </source>
</evidence>
<dbReference type="InterPro" id="IPR011932">
    <property type="entry name" value="Recomb_XerD"/>
</dbReference>
<feature type="active site" evidence="11">
    <location>
        <position position="244"/>
    </location>
</feature>
<keyword evidence="6 11" id="KW-0159">Chromosome partition</keyword>
<feature type="domain" description="Tyr recombinase" evidence="12">
    <location>
        <begin position="108"/>
        <end position="292"/>
    </location>
</feature>
<dbReference type="PANTHER" id="PTHR30349">
    <property type="entry name" value="PHAGE INTEGRASE-RELATED"/>
    <property type="match status" value="1"/>
</dbReference>
<evidence type="ECO:0000256" key="11">
    <source>
        <dbReference type="HAMAP-Rule" id="MF_01807"/>
    </source>
</evidence>
<dbReference type="InterPro" id="IPR050090">
    <property type="entry name" value="Tyrosine_recombinase_XerCD"/>
</dbReference>
<dbReference type="NCBIfam" id="NF040815">
    <property type="entry name" value="recomb_XerA_Arch"/>
    <property type="match status" value="1"/>
</dbReference>
<evidence type="ECO:0000256" key="5">
    <source>
        <dbReference type="ARBA" id="ARBA00022618"/>
    </source>
</evidence>
<dbReference type="SUPFAM" id="SSF56349">
    <property type="entry name" value="DNA breaking-rejoining enzymes"/>
    <property type="match status" value="1"/>
</dbReference>
<dbReference type="OrthoDB" id="9801717at2"/>
<comment type="subcellular location">
    <subcellularLocation>
        <location evidence="1 11">Cytoplasm</location>
    </subcellularLocation>
</comment>
<dbReference type="HAMAP" id="MF_01807">
    <property type="entry name" value="Recomb_XerD"/>
    <property type="match status" value="1"/>
</dbReference>
<evidence type="ECO:0000313" key="14">
    <source>
        <dbReference type="EMBL" id="EAT16289.1"/>
    </source>
</evidence>
<dbReference type="GO" id="GO:0006313">
    <property type="term" value="P:DNA transposition"/>
    <property type="evidence" value="ECO:0007669"/>
    <property type="project" value="UniProtKB-UniRule"/>
</dbReference>
<evidence type="ECO:0000256" key="10">
    <source>
        <dbReference type="ARBA" id="ARBA00023306"/>
    </source>
</evidence>
<dbReference type="Gene3D" id="1.10.443.10">
    <property type="entry name" value="Intergrase catalytic core"/>
    <property type="match status" value="1"/>
</dbReference>
<dbReference type="GO" id="GO:0005737">
    <property type="term" value="C:cytoplasm"/>
    <property type="evidence" value="ECO:0007669"/>
    <property type="project" value="UniProtKB-SubCell"/>
</dbReference>
<evidence type="ECO:0000256" key="1">
    <source>
        <dbReference type="ARBA" id="ARBA00004496"/>
    </source>
</evidence>
<comment type="similarity">
    <text evidence="2 11">Belongs to the 'phage' integrase family. XerD subfamily.</text>
</comment>
<keyword evidence="4 11" id="KW-0963">Cytoplasm</keyword>
<accession>Q1K1U9</accession>
<feature type="active site" evidence="11">
    <location>
        <position position="270"/>
    </location>
</feature>
<comment type="subunit">
    <text evidence="11">Forms a cyclic heterotetrameric complex composed of two molecules of XerC and two molecules of XerD.</text>
</comment>
<evidence type="ECO:0000259" key="13">
    <source>
        <dbReference type="PROSITE" id="PS51900"/>
    </source>
</evidence>
<organism evidence="14 15">
    <name type="scientific">Desulfuromonas acetoxidans (strain DSM 684 / 11070)</name>
    <dbReference type="NCBI Taxonomy" id="281689"/>
    <lineage>
        <taxon>Bacteria</taxon>
        <taxon>Pseudomonadati</taxon>
        <taxon>Thermodesulfobacteriota</taxon>
        <taxon>Desulfuromonadia</taxon>
        <taxon>Desulfuromonadales</taxon>
        <taxon>Desulfuromonadaceae</taxon>
        <taxon>Desulfuromonas</taxon>
    </lineage>
</organism>
<dbReference type="GO" id="GO:0051301">
    <property type="term" value="P:cell division"/>
    <property type="evidence" value="ECO:0007669"/>
    <property type="project" value="UniProtKB-KW"/>
</dbReference>
<proteinExistence type="inferred from homology"/>
<dbReference type="GO" id="GO:0009037">
    <property type="term" value="F:tyrosine-based site-specific recombinase activity"/>
    <property type="evidence" value="ECO:0007669"/>
    <property type="project" value="UniProtKB-UniRule"/>
</dbReference>
<dbReference type="Pfam" id="PF00589">
    <property type="entry name" value="Phage_integrase"/>
    <property type="match status" value="1"/>
</dbReference>
<dbReference type="InterPro" id="IPR044068">
    <property type="entry name" value="CB"/>
</dbReference>
<evidence type="ECO:0000256" key="4">
    <source>
        <dbReference type="ARBA" id="ARBA00022490"/>
    </source>
</evidence>
<evidence type="ECO:0000313" key="15">
    <source>
        <dbReference type="Proteomes" id="UP000005695"/>
    </source>
</evidence>
<feature type="domain" description="Core-binding (CB)" evidence="13">
    <location>
        <begin position="1"/>
        <end position="87"/>
    </location>
</feature>
<sequence length="298" mass="34014">MTLLSLLDSFLDYLSIERGLSANTLESYARDLQRYIGFLEERHINDVIAIRQNDVLDFFTELKEQGMGVRSRARLLAALRGFHHYAVDEYQLANNPVARLTTPKMLQTLPDTLSPADVDALLDINDDGQALTRRDIAMLELLYATGMRVSELVGLKLDDLHLNSGYLRVFGKGSKQRIIPIGEIAIDTLRDYLARVRPELDRQRNLSPCVFLNRSGKGLTRQGFWKMIKRRALEAGITKNVTPHTLRHSFATHLLENGADLRVVQMLLGHVDISTTQIYTHVTREHVRHVHQSFHPRK</sequence>
<feature type="active site" evidence="11">
    <location>
        <position position="247"/>
    </location>
</feature>
<evidence type="ECO:0000256" key="8">
    <source>
        <dbReference type="ARBA" id="ARBA00023125"/>
    </source>
</evidence>
<comment type="function">
    <text evidence="11">Site-specific tyrosine recombinase, which acts by catalyzing the cutting and rejoining of the recombining DNA molecules. The XerC-XerD complex is essential to convert dimers of the bacterial chromosome into monomers to permit their segregation at cell division. It also contributes to the segregational stability of plasmids.</text>
</comment>
<keyword evidence="10 11" id="KW-0131">Cell cycle</keyword>
<evidence type="ECO:0000256" key="2">
    <source>
        <dbReference type="ARBA" id="ARBA00010450"/>
    </source>
</evidence>
<dbReference type="InterPro" id="IPR013762">
    <property type="entry name" value="Integrase-like_cat_sf"/>
</dbReference>
<protein>
    <recommendedName>
        <fullName evidence="3 11">Tyrosine recombinase XerD</fullName>
    </recommendedName>
</protein>
<dbReference type="InterPro" id="IPR002104">
    <property type="entry name" value="Integrase_catalytic"/>
</dbReference>
<dbReference type="Pfam" id="PF02899">
    <property type="entry name" value="Phage_int_SAM_1"/>
    <property type="match status" value="1"/>
</dbReference>
<gene>
    <name evidence="11" type="primary">xerD</name>
    <name evidence="14" type="ORF">Dace_1753</name>
</gene>
<keyword evidence="5 11" id="KW-0132">Cell division</keyword>
<name>Q1K1U9_DESA6</name>
<reference evidence="14" key="1">
    <citation type="submission" date="2006-05" db="EMBL/GenBank/DDBJ databases">
        <title>Annotation of the draft genome assembly of Desulfuromonas acetoxidans DSM 684.</title>
        <authorList>
            <consortium name="US DOE Joint Genome Institute (JGI-ORNL)"/>
            <person name="Larimer F."/>
            <person name="Land M."/>
            <person name="Hauser L."/>
        </authorList>
    </citation>
    <scope>NUCLEOTIDE SEQUENCE [LARGE SCALE GENOMIC DNA]</scope>
    <source>
        <strain evidence="14">DSM 684</strain>
    </source>
</reference>
<keyword evidence="7 11" id="KW-0229">DNA integration</keyword>
<dbReference type="PROSITE" id="PS51900">
    <property type="entry name" value="CB"/>
    <property type="match status" value="1"/>
</dbReference>
<dbReference type="GO" id="GO:0003677">
    <property type="term" value="F:DNA binding"/>
    <property type="evidence" value="ECO:0007669"/>
    <property type="project" value="UniProtKB-UniRule"/>
</dbReference>
<dbReference type="InterPro" id="IPR004107">
    <property type="entry name" value="Integrase_SAM-like_N"/>
</dbReference>
<dbReference type="RefSeq" id="WP_005998825.1">
    <property type="nucleotide sequence ID" value="NZ_AAEW02000005.1"/>
</dbReference>
<feature type="active site" evidence="11">
    <location>
        <position position="172"/>
    </location>
</feature>
<evidence type="ECO:0000256" key="6">
    <source>
        <dbReference type="ARBA" id="ARBA00022829"/>
    </source>
</evidence>
<feature type="active site" description="O-(3'-phospho-DNA)-tyrosine intermediate" evidence="11">
    <location>
        <position position="279"/>
    </location>
</feature>
<dbReference type="Gene3D" id="1.10.150.130">
    <property type="match status" value="1"/>
</dbReference>
<keyword evidence="15" id="KW-1185">Reference proteome</keyword>
<dbReference type="CDD" id="cd00798">
    <property type="entry name" value="INT_XerDC_C"/>
    <property type="match status" value="1"/>
</dbReference>
<dbReference type="NCBIfam" id="TIGR02225">
    <property type="entry name" value="recomb_XerD"/>
    <property type="match status" value="1"/>
</dbReference>
<dbReference type="Proteomes" id="UP000005695">
    <property type="component" value="Unassembled WGS sequence"/>
</dbReference>
<dbReference type="InterPro" id="IPR023009">
    <property type="entry name" value="Tyrosine_recombinase_XerC/XerD"/>
</dbReference>
<dbReference type="EMBL" id="AAEW02000005">
    <property type="protein sequence ID" value="EAT16289.1"/>
    <property type="molecule type" value="Genomic_DNA"/>
</dbReference>
<dbReference type="InterPro" id="IPR011010">
    <property type="entry name" value="DNA_brk_join_enz"/>
</dbReference>
<dbReference type="PROSITE" id="PS51898">
    <property type="entry name" value="TYR_RECOMBINASE"/>
    <property type="match status" value="1"/>
</dbReference>
<evidence type="ECO:0000256" key="3">
    <source>
        <dbReference type="ARBA" id="ARBA00015810"/>
    </source>
</evidence>
<dbReference type="PANTHER" id="PTHR30349:SF81">
    <property type="entry name" value="TYROSINE RECOMBINASE XERC"/>
    <property type="match status" value="1"/>
</dbReference>
<evidence type="ECO:0000256" key="7">
    <source>
        <dbReference type="ARBA" id="ARBA00022908"/>
    </source>
</evidence>
<reference evidence="14" key="2">
    <citation type="submission" date="2006-05" db="EMBL/GenBank/DDBJ databases">
        <title>Sequencing of the draft genome and assembly of Desulfuromonas acetoxidans DSM 684.</title>
        <authorList>
            <consortium name="US DOE Joint Genome Institute (JGI-PGF)"/>
            <person name="Copeland A."/>
            <person name="Lucas S."/>
            <person name="Lapidus A."/>
            <person name="Barry K."/>
            <person name="Detter J.C."/>
            <person name="Glavina del Rio T."/>
            <person name="Hammon N."/>
            <person name="Israni S."/>
            <person name="Dalin E."/>
            <person name="Tice H."/>
            <person name="Bruce D."/>
            <person name="Pitluck S."/>
            <person name="Richardson P."/>
        </authorList>
    </citation>
    <scope>NUCLEOTIDE SEQUENCE [LARGE SCALE GENOMIC DNA]</scope>
    <source>
        <strain evidence="14">DSM 684</strain>
    </source>
</reference>
<evidence type="ECO:0000256" key="9">
    <source>
        <dbReference type="ARBA" id="ARBA00023172"/>
    </source>
</evidence>
<dbReference type="AlphaFoldDB" id="Q1K1U9"/>
<feature type="active site" evidence="11">
    <location>
        <position position="148"/>
    </location>
</feature>
<keyword evidence="8 11" id="KW-0238">DNA-binding</keyword>
<comment type="caution">
    <text evidence="14">The sequence shown here is derived from an EMBL/GenBank/DDBJ whole genome shotgun (WGS) entry which is preliminary data.</text>
</comment>
<dbReference type="NCBIfam" id="NF001399">
    <property type="entry name" value="PRK00283.1"/>
    <property type="match status" value="1"/>
</dbReference>
<dbReference type="HAMAP" id="MF_01808">
    <property type="entry name" value="Recomb_XerC_XerD"/>
    <property type="match status" value="1"/>
</dbReference>
<keyword evidence="9 11" id="KW-0233">DNA recombination</keyword>
<dbReference type="InterPro" id="IPR010998">
    <property type="entry name" value="Integrase_recombinase_N"/>
</dbReference>